<dbReference type="RefSeq" id="WP_120415131.1">
    <property type="nucleotide sequence ID" value="NZ_RAWX01000002.1"/>
</dbReference>
<organism evidence="1 2">
    <name type="scientific">Aeromonas veronii</name>
    <dbReference type="NCBI Taxonomy" id="654"/>
    <lineage>
        <taxon>Bacteria</taxon>
        <taxon>Pseudomonadati</taxon>
        <taxon>Pseudomonadota</taxon>
        <taxon>Gammaproteobacteria</taxon>
        <taxon>Aeromonadales</taxon>
        <taxon>Aeromonadaceae</taxon>
        <taxon>Aeromonas</taxon>
    </lineage>
</organism>
<dbReference type="Proteomes" id="UP000281725">
    <property type="component" value="Unassembled WGS sequence"/>
</dbReference>
<proteinExistence type="predicted"/>
<name>A0A3A9ISC4_AERVE</name>
<gene>
    <name evidence="1" type="ORF">D6R50_11480</name>
</gene>
<evidence type="ECO:0000313" key="2">
    <source>
        <dbReference type="Proteomes" id="UP000281725"/>
    </source>
</evidence>
<reference evidence="1 2" key="1">
    <citation type="submission" date="2018-09" db="EMBL/GenBank/DDBJ databases">
        <title>Genome sequencing of Aeromonas veronii MS-17-88.</title>
        <authorList>
            <person name="Tekedar H.C."/>
            <person name="Arick M.A."/>
            <person name="Hsu C.-Y."/>
            <person name="Thrash A."/>
            <person name="Karsi A."/>
            <person name="Lawrence M.L."/>
            <person name="Abdelhamed H."/>
        </authorList>
    </citation>
    <scope>NUCLEOTIDE SEQUENCE [LARGE SCALE GENOMIC DNA]</scope>
    <source>
        <strain evidence="1 2">MS 17-88</strain>
    </source>
</reference>
<dbReference type="Gene3D" id="3.40.50.150">
    <property type="entry name" value="Vaccinia Virus protein VP39"/>
    <property type="match status" value="1"/>
</dbReference>
<accession>A0A3A9ISC4</accession>
<dbReference type="SUPFAM" id="SSF53335">
    <property type="entry name" value="S-adenosyl-L-methionine-dependent methyltransferases"/>
    <property type="match status" value="1"/>
</dbReference>
<dbReference type="AlphaFoldDB" id="A0A3A9ISC4"/>
<evidence type="ECO:0000313" key="1">
    <source>
        <dbReference type="EMBL" id="RKJ89844.1"/>
    </source>
</evidence>
<dbReference type="EMBL" id="RAWX01000002">
    <property type="protein sequence ID" value="RKJ89844.1"/>
    <property type="molecule type" value="Genomic_DNA"/>
</dbReference>
<evidence type="ECO:0008006" key="3">
    <source>
        <dbReference type="Google" id="ProtNLM"/>
    </source>
</evidence>
<dbReference type="InterPro" id="IPR029063">
    <property type="entry name" value="SAM-dependent_MTases_sf"/>
</dbReference>
<sequence>MPHSDAIPASWPFNDQHAHVRAAFVARLKPGAHLLNGQCGTGEDLCWLRAEGYVVTACEAVLADARVASQQSGQAVRVCPLAKMHSVLPYDGIWLSRPLDGDAATLVPQLQQLATLLKAGAPLCFPLPPSGKISHHQLQQLVTTSGIALQLAPMEAVSASTSDSSSQHATQYVMLLRGDHQAT</sequence>
<protein>
    <recommendedName>
        <fullName evidence="3">SAM-dependent methyltransferase</fullName>
    </recommendedName>
</protein>
<comment type="caution">
    <text evidence="1">The sequence shown here is derived from an EMBL/GenBank/DDBJ whole genome shotgun (WGS) entry which is preliminary data.</text>
</comment>